<evidence type="ECO:0000256" key="2">
    <source>
        <dbReference type="ARBA" id="ARBA00009340"/>
    </source>
</evidence>
<keyword evidence="9" id="KW-1185">Reference proteome</keyword>
<dbReference type="InterPro" id="IPR016024">
    <property type="entry name" value="ARM-type_fold"/>
</dbReference>
<dbReference type="AlphaFoldDB" id="A0A6A5BLA9"/>
<dbReference type="InterPro" id="IPR039920">
    <property type="entry name" value="MMS19"/>
</dbReference>
<organism evidence="8 9">
    <name type="scientific">Naegleria fowleri</name>
    <name type="common">Brain eating amoeba</name>
    <dbReference type="NCBI Taxonomy" id="5763"/>
    <lineage>
        <taxon>Eukaryota</taxon>
        <taxon>Discoba</taxon>
        <taxon>Heterolobosea</taxon>
        <taxon>Tetramitia</taxon>
        <taxon>Eutetramitia</taxon>
        <taxon>Vahlkampfiidae</taxon>
        <taxon>Naegleria</taxon>
    </lineage>
</organism>
<evidence type="ECO:0000256" key="1">
    <source>
        <dbReference type="ARBA" id="ARBA00004123"/>
    </source>
</evidence>
<dbReference type="EMBL" id="VFQX01000043">
    <property type="protein sequence ID" value="KAF0975686.1"/>
    <property type="molecule type" value="Genomic_DNA"/>
</dbReference>
<evidence type="ECO:0000256" key="5">
    <source>
        <dbReference type="RuleBase" id="RU367072"/>
    </source>
</evidence>
<comment type="similarity">
    <text evidence="2 5">Belongs to the MET18/MMS19 family.</text>
</comment>
<evidence type="ECO:0000256" key="3">
    <source>
        <dbReference type="ARBA" id="ARBA00022737"/>
    </source>
</evidence>
<feature type="domain" description="MMS19 N-terminal" evidence="7">
    <location>
        <begin position="60"/>
        <end position="340"/>
    </location>
</feature>
<evidence type="ECO:0000259" key="6">
    <source>
        <dbReference type="Pfam" id="PF12460"/>
    </source>
</evidence>
<comment type="function">
    <text evidence="5">Key component of the cytosolic iron-sulfur protein assembly (CIA) complex, a multiprotein complex that mediates the incorporation of iron-sulfur cluster into apoproteins specifically involved in DNA metabolism and genomic integrity. In the CIA complex, MMS19 acts as an adapter between early-acting CIA components and a subset of cellular target iron-sulfur proteins.</text>
</comment>
<reference evidence="8 9" key="1">
    <citation type="journal article" date="2019" name="Sci. Rep.">
        <title>Nanopore sequencing improves the draft genome of the human pathogenic amoeba Naegleria fowleri.</title>
        <authorList>
            <person name="Liechti N."/>
            <person name="Schurch N."/>
            <person name="Bruggmann R."/>
            <person name="Wittwer M."/>
        </authorList>
    </citation>
    <scope>NUCLEOTIDE SEQUENCE [LARGE SCALE GENOMIC DNA]</scope>
    <source>
        <strain evidence="8 9">ATCC 30894</strain>
    </source>
</reference>
<dbReference type="GO" id="GO:0006281">
    <property type="term" value="P:DNA repair"/>
    <property type="evidence" value="ECO:0007669"/>
    <property type="project" value="UniProtKB-UniRule"/>
</dbReference>
<evidence type="ECO:0000256" key="4">
    <source>
        <dbReference type="ARBA" id="ARBA00023242"/>
    </source>
</evidence>
<dbReference type="InterPro" id="IPR024687">
    <property type="entry name" value="MMS19_C"/>
</dbReference>
<comment type="subcellular location">
    <subcellularLocation>
        <location evidence="1 5">Nucleus</location>
    </subcellularLocation>
</comment>
<dbReference type="VEuPathDB" id="AmoebaDB:FDP41_005013"/>
<dbReference type="Pfam" id="PF12460">
    <property type="entry name" value="MMS19_C"/>
    <property type="match status" value="1"/>
</dbReference>
<dbReference type="Proteomes" id="UP000444721">
    <property type="component" value="Unassembled WGS sequence"/>
</dbReference>
<proteinExistence type="inferred from homology"/>
<dbReference type="GO" id="GO:0005634">
    <property type="term" value="C:nucleus"/>
    <property type="evidence" value="ECO:0007669"/>
    <property type="project" value="UniProtKB-SubCell"/>
</dbReference>
<dbReference type="GO" id="GO:0097361">
    <property type="term" value="C:cytosolic [4Fe-4S] assembly targeting complex"/>
    <property type="evidence" value="ECO:0007669"/>
    <property type="project" value="UniProtKB-UniRule"/>
</dbReference>
<dbReference type="VEuPathDB" id="AmoebaDB:NfTy_051030"/>
<sequence>MQSSTNTAAMIEPGSIILSEIASLIDSFCNPDIPSSKKEGAKRLLIDHVQGGRLSINDGIKLLGEYLNHATDEKIRGSAYAVLHLILENVPDQSMDDDQQTKLVTTLLRFITDRLYDFDCLATLVPCLFVCFNRWFSLISTEQCTHIVLQFFENVNVQSMASTSGVQSATKTRGMCFEWFNLLIDKFPSIVKSVNFLNGFIQSIEGERDPANLMTCFDMVPRIIELFDIHSENTEKILTGISDDLFDVTSCYFPITYTPPPNDTRGITKNDISNKLLKCFACNKYFAPSLFPFLLEKLSSDLIETKLEALEYMCYCIERYGSSVVEEYLTEIWAYIKAEAVKTSSMEVMRKCYEFITRTTRVVVIPNDPSIRQFDVPNIEAIVRTALAELRSKECKLAAQYARMLYACGVASREISVIVFNRVFPELITVLSESENYDKIYGTFIMMTQVLQALAEAFTASHLNSIPQNIIQQIGQAQTLFISMYEEQFNKDDKEMILVIIELISRFAVFRIESTLLKDVYVNRILLKSYGEDNKSFTLLHATSLDEYKDRSIKDISWIYKYAPDIIQKDVIIPLIQVLYECQNRSEIIHRILSVISQIGTVCSTLTPFITEQLFERISFNLTQSNENREIEKTKIFETISGLDLTTIEDSQKMKYIRKMIELAEMEEDVVGNNKYNNHNNNEMMTDEDPVEAEIEDSFGSSQCGTGCGHNHSHDHRGEMSHICLLLNRSLPFEKQQQVLDELLQRNIGVRLSGPSIKKFASVFSALIVSCNPQVNMTSIVEMSGNLLSLSLQNLHPISVTSSLSQAIASLLNKIPIESDEFKYLTSLCNTLVLEPLSQVLNGVATDTDHILSLDRYLEVLSWILKGLVMRGAYLYADAYSNILCSCLVFDFPQQHHSSKLNKKAADCFLTAIGEDENSLHKDNHALVQVLYKQRFFAMNVRKLMDSITTTSHQPHIVGSILLALSNLIHNVPTSVILSEVKNIFPIVLKFLEMRPSLAQDEAQTEELIYAAIKTTLTLLTDAKQEMAVHLSAIVPILLETAKYQRSQNIRVLSLEALHEITIGFPYHEIFPLKKEIIRGLESCLDDKKRRVRRAAVKCRNAYFVMSKN</sequence>
<dbReference type="RefSeq" id="XP_044560399.1">
    <property type="nucleotide sequence ID" value="XM_044708492.1"/>
</dbReference>
<dbReference type="VEuPathDB" id="AmoebaDB:NF0056350"/>
<keyword evidence="4 5" id="KW-0539">Nucleus</keyword>
<comment type="caution">
    <text evidence="8">The sequence shown here is derived from an EMBL/GenBank/DDBJ whole genome shotgun (WGS) entry which is preliminary data.</text>
</comment>
<keyword evidence="3" id="KW-0677">Repeat</keyword>
<dbReference type="Gene3D" id="1.25.10.10">
    <property type="entry name" value="Leucine-rich Repeat Variant"/>
    <property type="match status" value="1"/>
</dbReference>
<keyword evidence="5" id="KW-0234">DNA repair</keyword>
<name>A0A6A5BLA9_NAEFO</name>
<dbReference type="PANTHER" id="PTHR12891:SF0">
    <property type="entry name" value="MMS19 NUCLEOTIDE EXCISION REPAIR PROTEIN HOMOLOG"/>
    <property type="match status" value="1"/>
</dbReference>
<dbReference type="SUPFAM" id="SSF48371">
    <property type="entry name" value="ARM repeat"/>
    <property type="match status" value="1"/>
</dbReference>
<accession>A0A6A5BLA9</accession>
<dbReference type="OMA" id="FSFMPEF"/>
<dbReference type="GO" id="GO:0016226">
    <property type="term" value="P:iron-sulfur cluster assembly"/>
    <property type="evidence" value="ECO:0007669"/>
    <property type="project" value="UniProtKB-UniRule"/>
</dbReference>
<evidence type="ECO:0000313" key="8">
    <source>
        <dbReference type="EMBL" id="KAF0975686.1"/>
    </source>
</evidence>
<dbReference type="InterPro" id="IPR029240">
    <property type="entry name" value="MMS19_N"/>
</dbReference>
<feature type="domain" description="MMS19 C-terminal" evidence="6">
    <location>
        <begin position="720"/>
        <end position="1062"/>
    </location>
</feature>
<keyword evidence="5" id="KW-0227">DNA damage</keyword>
<dbReference type="GeneID" id="68112231"/>
<dbReference type="PANTHER" id="PTHR12891">
    <property type="entry name" value="DNA REPAIR/TRANSCRIPTION PROTEIN MET18/MMS19"/>
    <property type="match status" value="1"/>
</dbReference>
<evidence type="ECO:0000313" key="9">
    <source>
        <dbReference type="Proteomes" id="UP000444721"/>
    </source>
</evidence>
<evidence type="ECO:0000259" key="7">
    <source>
        <dbReference type="Pfam" id="PF14500"/>
    </source>
</evidence>
<protein>
    <recommendedName>
        <fullName evidence="5">MMS19 nucleotide excision repair protein</fullName>
    </recommendedName>
</protein>
<dbReference type="OrthoDB" id="342900at2759"/>
<dbReference type="Pfam" id="PF14500">
    <property type="entry name" value="MMS19_N"/>
    <property type="match status" value="1"/>
</dbReference>
<dbReference type="InterPro" id="IPR011989">
    <property type="entry name" value="ARM-like"/>
</dbReference>
<dbReference type="GO" id="GO:0051604">
    <property type="term" value="P:protein maturation"/>
    <property type="evidence" value="ECO:0007669"/>
    <property type="project" value="UniProtKB-UniRule"/>
</dbReference>
<gene>
    <name evidence="8" type="ORF">FDP41_005013</name>
</gene>